<dbReference type="EMBL" id="RZTZ01000036">
    <property type="protein sequence ID" value="RVT56248.1"/>
    <property type="molecule type" value="Genomic_DNA"/>
</dbReference>
<reference evidence="1 2" key="1">
    <citation type="submission" date="2019-01" db="EMBL/GenBank/DDBJ databases">
        <title>Bacillus sp. M5HDSG1-1, whole genome shotgun sequence.</title>
        <authorList>
            <person name="Tuo L."/>
        </authorList>
    </citation>
    <scope>NUCLEOTIDE SEQUENCE [LARGE SCALE GENOMIC DNA]</scope>
    <source>
        <strain evidence="1 2">M5HDSG1-1</strain>
    </source>
</reference>
<dbReference type="Proteomes" id="UP000288024">
    <property type="component" value="Unassembled WGS sequence"/>
</dbReference>
<evidence type="ECO:0000313" key="2">
    <source>
        <dbReference type="Proteomes" id="UP000288024"/>
    </source>
</evidence>
<dbReference type="RefSeq" id="WP_127743056.1">
    <property type="nucleotide sequence ID" value="NZ_RZTZ01000036.1"/>
</dbReference>
<accession>A0A437K2L6</accession>
<sequence>MRWTSELVIEEFKGYMHKGLDITDKGLRNNYPTLRFQIQKRFGSYRSFLTSQGINYDDIKLYNTWTKEKIIKVFCKLQKAGEELHVNNLKEKHSQLLGAIDRKYGSYEAFLQEIDVDYSLIKKYQNWDKQTVTEEFEKYTSNNEDLRESKLQKNNSALYKQIRNHFGNYKKFLSIMGYEYSDIRGKIDWTEQRIDDEFEEYLNENKDLKASKMNRKHNTLYNAIKRRFGEYGKYLECKGFDYDEVRGTVDWTDEKVKSKYFKLVKESEGILSFTGISMKNNKLYQQIRKRFKNYKSFLESIGLAEVEIYKILKFEQEMGLSFERLVKKMFDCLGYDYEYQYRDIEGIRPDFYNRESSEILDVKLSFYTGFKSYTPQKYLNHCNKLTLIYLRGEPFEHNIKNLSLVPIDNYYGILEQSGFQDLIEEFDHLKKLLD</sequence>
<evidence type="ECO:0000313" key="1">
    <source>
        <dbReference type="EMBL" id="RVT56248.1"/>
    </source>
</evidence>
<gene>
    <name evidence="1" type="ORF">EM808_28035</name>
</gene>
<organism evidence="1 2">
    <name type="scientific">Niallia taxi</name>
    <dbReference type="NCBI Taxonomy" id="2499688"/>
    <lineage>
        <taxon>Bacteria</taxon>
        <taxon>Bacillati</taxon>
        <taxon>Bacillota</taxon>
        <taxon>Bacilli</taxon>
        <taxon>Bacillales</taxon>
        <taxon>Bacillaceae</taxon>
        <taxon>Niallia</taxon>
    </lineage>
</organism>
<dbReference type="AlphaFoldDB" id="A0A437K2L6"/>
<proteinExistence type="predicted"/>
<name>A0A437K2L6_9BACI</name>
<keyword evidence="2" id="KW-1185">Reference proteome</keyword>
<protein>
    <submittedName>
        <fullName evidence="1">Uncharacterized protein</fullName>
    </submittedName>
</protein>
<comment type="caution">
    <text evidence="1">The sequence shown here is derived from an EMBL/GenBank/DDBJ whole genome shotgun (WGS) entry which is preliminary data.</text>
</comment>